<evidence type="ECO:0008006" key="4">
    <source>
        <dbReference type="Google" id="ProtNLM"/>
    </source>
</evidence>
<evidence type="ECO:0000313" key="2">
    <source>
        <dbReference type="EMBL" id="GAA1735162.1"/>
    </source>
</evidence>
<protein>
    <recommendedName>
        <fullName evidence="4">DUF4333 domain-containing protein</fullName>
    </recommendedName>
</protein>
<sequence>MNSRRYLRRSLVSSVLLRLLVIALVYLTLELITPATPEEEAADAPAATEPPPAGVVSDEFEQTIEVQAGKSLGRAVQVTCPDRIELITGNQATCVISEATEEAAPVGTPIGDALVTITGDPGEASRVKWKWESVTPSVSGITPEPL</sequence>
<reference evidence="3" key="1">
    <citation type="journal article" date="2019" name="Int. J. Syst. Evol. Microbiol.">
        <title>The Global Catalogue of Microorganisms (GCM) 10K type strain sequencing project: providing services to taxonomists for standard genome sequencing and annotation.</title>
        <authorList>
            <consortium name="The Broad Institute Genomics Platform"/>
            <consortium name="The Broad Institute Genome Sequencing Center for Infectious Disease"/>
            <person name="Wu L."/>
            <person name="Ma J."/>
        </authorList>
    </citation>
    <scope>NUCLEOTIDE SEQUENCE [LARGE SCALE GENOMIC DNA]</scope>
    <source>
        <strain evidence="3">JCM 13518</strain>
    </source>
</reference>
<evidence type="ECO:0000313" key="3">
    <source>
        <dbReference type="Proteomes" id="UP001501057"/>
    </source>
</evidence>
<keyword evidence="1" id="KW-0812">Transmembrane</keyword>
<feature type="transmembrane region" description="Helical" evidence="1">
    <location>
        <begin position="12"/>
        <end position="29"/>
    </location>
</feature>
<keyword evidence="1" id="KW-0472">Membrane</keyword>
<proteinExistence type="predicted"/>
<dbReference type="RefSeq" id="WP_344199348.1">
    <property type="nucleotide sequence ID" value="NZ_BAAAME010000002.1"/>
</dbReference>
<comment type="caution">
    <text evidence="2">The sequence shown here is derived from an EMBL/GenBank/DDBJ whole genome shotgun (WGS) entry which is preliminary data.</text>
</comment>
<accession>A0ABP4VR01</accession>
<name>A0ABP4VR01_9ACTN</name>
<evidence type="ECO:0000256" key="1">
    <source>
        <dbReference type="SAM" id="Phobius"/>
    </source>
</evidence>
<keyword evidence="3" id="KW-1185">Reference proteome</keyword>
<keyword evidence="1" id="KW-1133">Transmembrane helix</keyword>
<dbReference type="EMBL" id="BAAAME010000002">
    <property type="protein sequence ID" value="GAA1735162.1"/>
    <property type="molecule type" value="Genomic_DNA"/>
</dbReference>
<dbReference type="Proteomes" id="UP001501057">
    <property type="component" value="Unassembled WGS sequence"/>
</dbReference>
<gene>
    <name evidence="2" type="ORF">GCM10009710_14620</name>
</gene>
<organism evidence="2 3">
    <name type="scientific">Aeromicrobium alkaliterrae</name>
    <dbReference type="NCBI Taxonomy" id="302168"/>
    <lineage>
        <taxon>Bacteria</taxon>
        <taxon>Bacillati</taxon>
        <taxon>Actinomycetota</taxon>
        <taxon>Actinomycetes</taxon>
        <taxon>Propionibacteriales</taxon>
        <taxon>Nocardioidaceae</taxon>
        <taxon>Aeromicrobium</taxon>
    </lineage>
</organism>